<dbReference type="SUPFAM" id="SSF55136">
    <property type="entry name" value="Probable bacterial effector-binding domain"/>
    <property type="match status" value="1"/>
</dbReference>
<dbReference type="Proteomes" id="UP000078534">
    <property type="component" value="Unassembled WGS sequence"/>
</dbReference>
<organism evidence="2 3">
    <name type="scientific">Metabacillus litoralis</name>
    <dbReference type="NCBI Taxonomy" id="152268"/>
    <lineage>
        <taxon>Bacteria</taxon>
        <taxon>Bacillati</taxon>
        <taxon>Bacillota</taxon>
        <taxon>Bacilli</taxon>
        <taxon>Bacillales</taxon>
        <taxon>Bacillaceae</taxon>
        <taxon>Metabacillus</taxon>
    </lineage>
</organism>
<feature type="domain" description="GyrI-like small molecule binding" evidence="1">
    <location>
        <begin position="46"/>
        <end position="95"/>
    </location>
</feature>
<evidence type="ECO:0000259" key="1">
    <source>
        <dbReference type="Pfam" id="PF06445"/>
    </source>
</evidence>
<dbReference type="InterPro" id="IPR053182">
    <property type="entry name" value="YobU-like_regulator"/>
</dbReference>
<dbReference type="PANTHER" id="PTHR36444">
    <property type="entry name" value="TRANSCRIPTIONAL REGULATOR PROTEIN YOBU-RELATED"/>
    <property type="match status" value="1"/>
</dbReference>
<evidence type="ECO:0000313" key="3">
    <source>
        <dbReference type="Proteomes" id="UP000078534"/>
    </source>
</evidence>
<reference evidence="3" key="1">
    <citation type="submission" date="2016-04" db="EMBL/GenBank/DDBJ databases">
        <authorList>
            <person name="Lyu Z."/>
            <person name="Lyu W."/>
        </authorList>
    </citation>
    <scope>NUCLEOTIDE SEQUENCE [LARGE SCALE GENOMIC DNA]</scope>
    <source>
        <strain evidence="3">C44</strain>
    </source>
</reference>
<dbReference type="AlphaFoldDB" id="A0A179T1E1"/>
<dbReference type="InterPro" id="IPR029442">
    <property type="entry name" value="GyrI-like"/>
</dbReference>
<name>A0A179T1E1_9BACI</name>
<proteinExistence type="predicted"/>
<sequence length="114" mass="13247">MFLFVTTPIATKKRTSLLSLSETSIVEFSLFLIFLSTFEVVLATPKSIQSTWNFIFTEWFPQSGYEHNGSVEFELYDERCYESENKEMDIYIPVKKTGRSGIKFPIIQWRVALG</sequence>
<evidence type="ECO:0000313" key="2">
    <source>
        <dbReference type="EMBL" id="OAS87807.1"/>
    </source>
</evidence>
<gene>
    <name evidence="2" type="ORF">A6K24_18905</name>
</gene>
<accession>A0A179T1E1</accession>
<dbReference type="STRING" id="152268.A6K24_18905"/>
<dbReference type="PANTHER" id="PTHR36444:SF2">
    <property type="entry name" value="TRANSCRIPTIONAL REGULATOR PROTEIN YOBU-RELATED"/>
    <property type="match status" value="1"/>
</dbReference>
<dbReference type="InterPro" id="IPR011256">
    <property type="entry name" value="Reg_factor_effector_dom_sf"/>
</dbReference>
<dbReference type="EMBL" id="LWSG01000007">
    <property type="protein sequence ID" value="OAS87807.1"/>
    <property type="molecule type" value="Genomic_DNA"/>
</dbReference>
<protein>
    <recommendedName>
        <fullName evidence="1">GyrI-like small molecule binding domain-containing protein</fullName>
    </recommendedName>
</protein>
<comment type="caution">
    <text evidence="2">The sequence shown here is derived from an EMBL/GenBank/DDBJ whole genome shotgun (WGS) entry which is preliminary data.</text>
</comment>
<dbReference type="Pfam" id="PF06445">
    <property type="entry name" value="GyrI-like"/>
    <property type="match status" value="1"/>
</dbReference>
<dbReference type="Gene3D" id="3.20.80.10">
    <property type="entry name" value="Regulatory factor, effector binding domain"/>
    <property type="match status" value="1"/>
</dbReference>
<keyword evidence="3" id="KW-1185">Reference proteome</keyword>